<dbReference type="PANTHER" id="PTHR10050:SF50">
    <property type="entry name" value="DOLICHYL-PHOSPHATE-MANNOSE--PROTEIN MANNOSYLTRANSFERASE 1-RELATED"/>
    <property type="match status" value="1"/>
</dbReference>
<comment type="pathway">
    <text evidence="2 15">Protein modification; protein glycosylation.</text>
</comment>
<evidence type="ECO:0000256" key="13">
    <source>
        <dbReference type="ARBA" id="ARBA00045085"/>
    </source>
</evidence>
<dbReference type="SUPFAM" id="SSF82109">
    <property type="entry name" value="MIR domain"/>
    <property type="match status" value="1"/>
</dbReference>
<feature type="domain" description="MIR" evidence="17">
    <location>
        <begin position="345"/>
        <end position="405"/>
    </location>
</feature>
<feature type="non-terminal residue" evidence="18">
    <location>
        <position position="683"/>
    </location>
</feature>
<evidence type="ECO:0000256" key="1">
    <source>
        <dbReference type="ARBA" id="ARBA00004477"/>
    </source>
</evidence>
<dbReference type="Pfam" id="PF02815">
    <property type="entry name" value="MIR"/>
    <property type="match status" value="1"/>
</dbReference>
<keyword evidence="16" id="KW-0732">Signal</keyword>
<gene>
    <name evidence="18" type="ORF">COEREDRAFT_25675</name>
</gene>
<comment type="subcellular location">
    <subcellularLocation>
        <location evidence="1 15">Endoplasmic reticulum membrane</location>
        <topology evidence="1 15">Multi-pass membrane protein</topology>
    </subcellularLocation>
</comment>
<feature type="transmembrane region" description="Helical" evidence="15">
    <location>
        <begin position="543"/>
        <end position="566"/>
    </location>
</feature>
<keyword evidence="6 15" id="KW-0808">Transferase</keyword>
<evidence type="ECO:0000256" key="4">
    <source>
        <dbReference type="ARBA" id="ARBA00012839"/>
    </source>
</evidence>
<keyword evidence="11 15" id="KW-0472">Membrane</keyword>
<dbReference type="Gene3D" id="2.80.10.50">
    <property type="match status" value="1"/>
</dbReference>
<feature type="domain" description="MIR" evidence="17">
    <location>
        <begin position="278"/>
        <end position="334"/>
    </location>
</feature>
<evidence type="ECO:0000256" key="15">
    <source>
        <dbReference type="RuleBase" id="RU367007"/>
    </source>
</evidence>
<dbReference type="Pfam" id="PF16192">
    <property type="entry name" value="PMT_4TMC"/>
    <property type="match status" value="1"/>
</dbReference>
<feature type="transmembrane region" description="Helical" evidence="15">
    <location>
        <begin position="225"/>
        <end position="246"/>
    </location>
</feature>
<keyword evidence="12" id="KW-0325">Glycoprotein</keyword>
<dbReference type="STRING" id="763665.A0A2G5B8N3"/>
<keyword evidence="19" id="KW-1185">Reference proteome</keyword>
<dbReference type="Proteomes" id="UP000242474">
    <property type="component" value="Unassembled WGS sequence"/>
</dbReference>
<feature type="transmembrane region" description="Helical" evidence="15">
    <location>
        <begin position="611"/>
        <end position="633"/>
    </location>
</feature>
<evidence type="ECO:0000256" key="10">
    <source>
        <dbReference type="ARBA" id="ARBA00022989"/>
    </source>
</evidence>
<dbReference type="InterPro" id="IPR036300">
    <property type="entry name" value="MIR_dom_sf"/>
</dbReference>
<comment type="similarity">
    <text evidence="3 15">Belongs to the glycosyltransferase 39 family.</text>
</comment>
<organism evidence="18 19">
    <name type="scientific">Coemansia reversa (strain ATCC 12441 / NRRL 1564)</name>
    <dbReference type="NCBI Taxonomy" id="763665"/>
    <lineage>
        <taxon>Eukaryota</taxon>
        <taxon>Fungi</taxon>
        <taxon>Fungi incertae sedis</taxon>
        <taxon>Zoopagomycota</taxon>
        <taxon>Kickxellomycotina</taxon>
        <taxon>Kickxellomycetes</taxon>
        <taxon>Kickxellales</taxon>
        <taxon>Kickxellaceae</taxon>
        <taxon>Coemansia</taxon>
    </lineage>
</organism>
<feature type="signal peptide" evidence="16">
    <location>
        <begin position="1"/>
        <end position="17"/>
    </location>
</feature>
<evidence type="ECO:0000256" key="9">
    <source>
        <dbReference type="ARBA" id="ARBA00022824"/>
    </source>
</evidence>
<accession>A0A2G5B8N3</accession>
<dbReference type="Pfam" id="PF02366">
    <property type="entry name" value="PMT"/>
    <property type="match status" value="1"/>
</dbReference>
<feature type="transmembrane region" description="Helical" evidence="15">
    <location>
        <begin position="85"/>
        <end position="107"/>
    </location>
</feature>
<evidence type="ECO:0000256" key="6">
    <source>
        <dbReference type="ARBA" id="ARBA00022679"/>
    </source>
</evidence>
<dbReference type="InterPro" id="IPR032421">
    <property type="entry name" value="PMT_4TMC"/>
</dbReference>
<keyword evidence="8" id="KW-0677">Repeat</keyword>
<evidence type="ECO:0000256" key="14">
    <source>
        <dbReference type="ARBA" id="ARBA00045102"/>
    </source>
</evidence>
<evidence type="ECO:0000256" key="16">
    <source>
        <dbReference type="SAM" id="SignalP"/>
    </source>
</evidence>
<dbReference type="EMBL" id="KZ303508">
    <property type="protein sequence ID" value="PIA15369.1"/>
    <property type="molecule type" value="Genomic_DNA"/>
</dbReference>
<reference evidence="18 19" key="1">
    <citation type="journal article" date="2015" name="Genome Biol. Evol.">
        <title>Phylogenomic analyses indicate that early fungi evolved digesting cell walls of algal ancestors of land plants.</title>
        <authorList>
            <person name="Chang Y."/>
            <person name="Wang S."/>
            <person name="Sekimoto S."/>
            <person name="Aerts A.L."/>
            <person name="Choi C."/>
            <person name="Clum A."/>
            <person name="LaButti K.M."/>
            <person name="Lindquist E.A."/>
            <person name="Yee Ngan C."/>
            <person name="Ohm R.A."/>
            <person name="Salamov A.A."/>
            <person name="Grigoriev I.V."/>
            <person name="Spatafora J.W."/>
            <person name="Berbee M.L."/>
        </authorList>
    </citation>
    <scope>NUCLEOTIDE SEQUENCE [LARGE SCALE GENOMIC DNA]</scope>
    <source>
        <strain evidence="18 19">NRRL 1564</strain>
    </source>
</reference>
<evidence type="ECO:0000256" key="11">
    <source>
        <dbReference type="ARBA" id="ARBA00023136"/>
    </source>
</evidence>
<dbReference type="PROSITE" id="PS50919">
    <property type="entry name" value="MIR"/>
    <property type="match status" value="3"/>
</dbReference>
<dbReference type="AlphaFoldDB" id="A0A2G5B8N3"/>
<proteinExistence type="inferred from homology"/>
<name>A0A2G5B8N3_COERN</name>
<keyword evidence="10 15" id="KW-1133">Transmembrane helix</keyword>
<feature type="domain" description="MIR" evidence="17">
    <location>
        <begin position="414"/>
        <end position="469"/>
    </location>
</feature>
<evidence type="ECO:0000256" key="12">
    <source>
        <dbReference type="ARBA" id="ARBA00023180"/>
    </source>
</evidence>
<evidence type="ECO:0000259" key="17">
    <source>
        <dbReference type="PROSITE" id="PS50919"/>
    </source>
</evidence>
<protein>
    <recommendedName>
        <fullName evidence="4 15">Dolichyl-phosphate-mannose--protein mannosyltransferase</fullName>
        <ecNumber evidence="4 15">2.4.1.109</ecNumber>
    </recommendedName>
</protein>
<dbReference type="PANTHER" id="PTHR10050">
    <property type="entry name" value="DOLICHYL-PHOSPHATE-MANNOSE--PROTEIN MANNOSYLTRANSFERASE"/>
    <property type="match status" value="1"/>
</dbReference>
<feature type="transmembrane region" description="Helical" evidence="15">
    <location>
        <begin position="640"/>
        <end position="658"/>
    </location>
</feature>
<evidence type="ECO:0000256" key="3">
    <source>
        <dbReference type="ARBA" id="ARBA00007222"/>
    </source>
</evidence>
<dbReference type="OrthoDB" id="292747at2759"/>
<keyword evidence="5 15" id="KW-0328">Glycosyltransferase</keyword>
<dbReference type="GO" id="GO:0005789">
    <property type="term" value="C:endoplasmic reticulum membrane"/>
    <property type="evidence" value="ECO:0007669"/>
    <property type="project" value="UniProtKB-SubCell"/>
</dbReference>
<comment type="function">
    <text evidence="15">Transfers mannose from Dol-P-mannose to Ser or Thr residues on proteins.</text>
</comment>
<evidence type="ECO:0000256" key="2">
    <source>
        <dbReference type="ARBA" id="ARBA00004922"/>
    </source>
</evidence>
<feature type="transmembrane region" description="Helical" evidence="15">
    <location>
        <begin position="578"/>
        <end position="599"/>
    </location>
</feature>
<evidence type="ECO:0000256" key="8">
    <source>
        <dbReference type="ARBA" id="ARBA00022737"/>
    </source>
</evidence>
<dbReference type="GO" id="GO:0004169">
    <property type="term" value="F:dolichyl-phosphate-mannose-protein mannosyltransferase activity"/>
    <property type="evidence" value="ECO:0007669"/>
    <property type="project" value="UniProtKB-UniRule"/>
</dbReference>
<dbReference type="UniPathway" id="UPA00378"/>
<dbReference type="EC" id="2.4.1.109" evidence="4 15"/>
<evidence type="ECO:0000313" key="19">
    <source>
        <dbReference type="Proteomes" id="UP000242474"/>
    </source>
</evidence>
<evidence type="ECO:0000313" key="18">
    <source>
        <dbReference type="EMBL" id="PIA15369.1"/>
    </source>
</evidence>
<keyword evidence="7 15" id="KW-0812">Transmembrane</keyword>
<dbReference type="InterPro" id="IPR003342">
    <property type="entry name" value="ArnT-like_N"/>
</dbReference>
<dbReference type="InterPro" id="IPR016093">
    <property type="entry name" value="MIR_motif"/>
</dbReference>
<comment type="catalytic activity">
    <reaction evidence="14 15">
        <text>a di-trans,poly-cis-dolichyl beta-D-mannosyl phosphate + L-seryl-[protein] = 3-O-(alpha-D-mannosyl)-L-seryl-[protein] + a di-trans,poly-cis-dolichyl phosphate + H(+)</text>
        <dbReference type="Rhea" id="RHEA:17377"/>
        <dbReference type="Rhea" id="RHEA-COMP:9863"/>
        <dbReference type="Rhea" id="RHEA-COMP:13546"/>
        <dbReference type="Rhea" id="RHEA-COMP:19498"/>
        <dbReference type="Rhea" id="RHEA-COMP:19501"/>
        <dbReference type="ChEBI" id="CHEBI:15378"/>
        <dbReference type="ChEBI" id="CHEBI:29999"/>
        <dbReference type="ChEBI" id="CHEBI:57683"/>
        <dbReference type="ChEBI" id="CHEBI:58211"/>
        <dbReference type="ChEBI" id="CHEBI:137321"/>
        <dbReference type="EC" id="2.4.1.109"/>
    </reaction>
</comment>
<dbReference type="SMART" id="SM00472">
    <property type="entry name" value="MIR"/>
    <property type="match status" value="3"/>
</dbReference>
<comment type="catalytic activity">
    <reaction evidence="13 15">
        <text>a di-trans,poly-cis-dolichyl beta-D-mannosyl phosphate + L-threonyl-[protein] = 3-O-(alpha-D-mannosyl)-L-threonyl-[protein] + a di-trans,poly-cis-dolichyl phosphate + H(+)</text>
        <dbReference type="Rhea" id="RHEA:53396"/>
        <dbReference type="Rhea" id="RHEA-COMP:11060"/>
        <dbReference type="Rhea" id="RHEA-COMP:13547"/>
        <dbReference type="Rhea" id="RHEA-COMP:19498"/>
        <dbReference type="Rhea" id="RHEA-COMP:19501"/>
        <dbReference type="ChEBI" id="CHEBI:15378"/>
        <dbReference type="ChEBI" id="CHEBI:30013"/>
        <dbReference type="ChEBI" id="CHEBI:57683"/>
        <dbReference type="ChEBI" id="CHEBI:58211"/>
        <dbReference type="ChEBI" id="CHEBI:137323"/>
        <dbReference type="EC" id="2.4.1.109"/>
    </reaction>
</comment>
<dbReference type="InterPro" id="IPR027005">
    <property type="entry name" value="PMT-like"/>
</dbReference>
<feature type="transmembrane region" description="Helical" evidence="15">
    <location>
        <begin position="139"/>
        <end position="159"/>
    </location>
</feature>
<feature type="transmembrane region" description="Helical" evidence="15">
    <location>
        <begin position="171"/>
        <end position="204"/>
    </location>
</feature>
<evidence type="ECO:0000256" key="5">
    <source>
        <dbReference type="ARBA" id="ARBA00022676"/>
    </source>
</evidence>
<feature type="chain" id="PRO_5013781035" description="Dolichyl-phosphate-mannose--protein mannosyltransferase" evidence="16">
    <location>
        <begin position="18"/>
        <end position="683"/>
    </location>
</feature>
<evidence type="ECO:0000256" key="7">
    <source>
        <dbReference type="ARBA" id="ARBA00022692"/>
    </source>
</evidence>
<feature type="non-terminal residue" evidence="18">
    <location>
        <position position="1"/>
    </location>
</feature>
<keyword evidence="9 15" id="KW-0256">Endoplasmic reticulum</keyword>
<sequence length="683" mass="77407">DWGLLGLLLLLALLVRCFRLAEPAQVVFDEVHFGKFAGRYLNGTYFYDLHPPLAKLMFAAAGHMAGYDGVFDFKTIGLDYTAARVPYVGMRLLPAVLGALTVPMAYITLRSCGYAVDTAVLAAALVCVENGLVTQSRLILLDSPLVFFSAAALTCWALWWTYQDRAFSRGWWAWLLATGAAMGCAASCKWVGLFLFPTIGLSTAKDLWDKIADRQMSPRRWMLHFAARAFALLTIPAATYVFWFWVHFAVLHRTGDDAAMMSPEFQASLLGGPHVTTDRDVFYGSEIRMRATNARSGFLHSHAHPWQHEKGSGYQQVTIYGYADPNNLWVVEPAFNATVDVSSGPVPVVSGSLLRLRHRATGKYLHSHNHRPAMAVSDDQKFELAGYGFANFSGDTNDNFRLEILHNDAEEDKKHLQAIGSKFRLVHANLGCALYNSRKKLPEWAFGQTEANCMRSCHPRMSTWHIEHSRLPNATQPMRKTEYRRLGLWAKLCEYNRLMADSNENLTGDHPFAARPQHWPLLRRGTAYWSGHGRLIYQLGNPLVWWASLAAVLVFVHVRLLLFVLAKRRICPQLGGRRAQYLSSASFFSIAWACHYIPFFLMRRELFLHHYFPALWMAIIVFACSVDLVTCALPRSVRSFAYFYILVAALYAFHRFSYITYARVWSKNACLSAKWLSSWDFDC</sequence>